<sequence length="505" mass="56003">MAEGSSKGYPATGGDDWKSVPYDSDPDVVEVSADVAAGWSSSGRQKRKLTEVVPSEIIELDADDDPDGVMISGEKIQNHKNKQAVVDIDWPEQSKSGMFAHFAGSSAIPVTMVGQSDVQGGYHNNVASPIAIPATNFYQLDMLAPYYYAQFNSSLMESGISFNSDANNYMSIQPGMETVLHQGTSSEMPHQPSQTKIVNSEVDEKYETFKKFDTVNDHRDHFYSLPGKDKAHAVKKPSKAWVKRIQHEWKVLENDLPDAIYVRVYEDRMDLLRAVIVGPAGTLYHDGLFFIDVHFPSRYPSQPPLVNYRSGGLRLNPNLYSSGKVCLSLLNTWVGTGCEKWNPSNSTMLQVLVSIQALVLNANPYFNEPANFMDASTYHVERQYMESQSLKYNEQAFLLSCRTMQYSLRNPPKHFEDFIVGHFRKYGHKILKGCKSYMAGAQVGCLVGDGVQDVDEGDKSCSANFKASLKVLFADLLKEFANIGVDCVEFQNPGVAKATAGTSLT</sequence>
<evidence type="ECO:0000256" key="3">
    <source>
        <dbReference type="ARBA" id="ARBA00022741"/>
    </source>
</evidence>
<accession>A0A835AXV5</accession>
<dbReference type="EC" id="2.3.2.23" evidence="1"/>
<reference evidence="8" key="1">
    <citation type="submission" date="2020-07" db="EMBL/GenBank/DDBJ databases">
        <title>Genome sequence and genetic diversity analysis of an under-domesticated orphan crop, white fonio (Digitaria exilis).</title>
        <authorList>
            <person name="Bennetzen J.L."/>
            <person name="Chen S."/>
            <person name="Ma X."/>
            <person name="Wang X."/>
            <person name="Yssel A.E.J."/>
            <person name="Chaluvadi S.R."/>
            <person name="Johnson M."/>
            <person name="Gangashetty P."/>
            <person name="Hamidou F."/>
            <person name="Sanogo M.D."/>
            <person name="Zwaenepoel A."/>
            <person name="Wallace J."/>
            <person name="Van De Peer Y."/>
            <person name="Van Deynze A."/>
        </authorList>
    </citation>
    <scope>NUCLEOTIDE SEQUENCE</scope>
    <source>
        <tissue evidence="8">Leaves</tissue>
    </source>
</reference>
<dbReference type="GO" id="GO:0005524">
    <property type="term" value="F:ATP binding"/>
    <property type="evidence" value="ECO:0007669"/>
    <property type="project" value="UniProtKB-KW"/>
</dbReference>
<comment type="caution">
    <text evidence="8">The sequence shown here is derived from an EMBL/GenBank/DDBJ whole genome shotgun (WGS) entry which is preliminary data.</text>
</comment>
<dbReference type="Pfam" id="PF00179">
    <property type="entry name" value="UQ_con"/>
    <property type="match status" value="1"/>
</dbReference>
<evidence type="ECO:0000256" key="6">
    <source>
        <dbReference type="SAM" id="MobiDB-lite"/>
    </source>
</evidence>
<dbReference type="InterPro" id="IPR016135">
    <property type="entry name" value="UBQ-conjugating_enzyme/RWD"/>
</dbReference>
<dbReference type="GO" id="GO:0061631">
    <property type="term" value="F:ubiquitin conjugating enzyme activity"/>
    <property type="evidence" value="ECO:0007669"/>
    <property type="project" value="UniProtKB-EC"/>
</dbReference>
<dbReference type="PANTHER" id="PTHR46116:SF20">
    <property type="entry name" value="OS09G0294300 PROTEIN"/>
    <property type="match status" value="1"/>
</dbReference>
<gene>
    <name evidence="8" type="ORF">HU200_047200</name>
</gene>
<evidence type="ECO:0000313" key="8">
    <source>
        <dbReference type="EMBL" id="KAF8676322.1"/>
    </source>
</evidence>
<dbReference type="Gene3D" id="3.10.110.10">
    <property type="entry name" value="Ubiquitin Conjugating Enzyme"/>
    <property type="match status" value="1"/>
</dbReference>
<proteinExistence type="predicted"/>
<dbReference type="Proteomes" id="UP000636709">
    <property type="component" value="Unassembled WGS sequence"/>
</dbReference>
<keyword evidence="4" id="KW-0833">Ubl conjugation pathway</keyword>
<dbReference type="EMBL" id="JACEFO010002174">
    <property type="protein sequence ID" value="KAF8676322.1"/>
    <property type="molecule type" value="Genomic_DNA"/>
</dbReference>
<dbReference type="SMART" id="SM00212">
    <property type="entry name" value="UBCc"/>
    <property type="match status" value="1"/>
</dbReference>
<protein>
    <recommendedName>
        <fullName evidence="1">E2 ubiquitin-conjugating enzyme</fullName>
        <ecNumber evidence="1">2.3.2.23</ecNumber>
    </recommendedName>
</protein>
<dbReference type="PANTHER" id="PTHR46116">
    <property type="entry name" value="(E3-INDEPENDENT) E2 UBIQUITIN-CONJUGATING ENZYME"/>
    <property type="match status" value="1"/>
</dbReference>
<dbReference type="OrthoDB" id="47801at2759"/>
<dbReference type="AlphaFoldDB" id="A0A835AXV5"/>
<evidence type="ECO:0000256" key="5">
    <source>
        <dbReference type="ARBA" id="ARBA00022840"/>
    </source>
</evidence>
<dbReference type="PROSITE" id="PS50127">
    <property type="entry name" value="UBC_2"/>
    <property type="match status" value="1"/>
</dbReference>
<evidence type="ECO:0000313" key="9">
    <source>
        <dbReference type="Proteomes" id="UP000636709"/>
    </source>
</evidence>
<dbReference type="CDD" id="cd23837">
    <property type="entry name" value="UBCc_UBE2O"/>
    <property type="match status" value="1"/>
</dbReference>
<keyword evidence="2" id="KW-0808">Transferase</keyword>
<keyword evidence="5" id="KW-0067">ATP-binding</keyword>
<keyword evidence="3" id="KW-0547">Nucleotide-binding</keyword>
<dbReference type="InterPro" id="IPR000608">
    <property type="entry name" value="UBC"/>
</dbReference>
<feature type="region of interest" description="Disordered" evidence="6">
    <location>
        <begin position="1"/>
        <end position="25"/>
    </location>
</feature>
<keyword evidence="9" id="KW-1185">Reference proteome</keyword>
<dbReference type="FunFam" id="3.10.110.10:FF:000028">
    <property type="entry name" value="Probable ubiquitin-conjugating enzyme E2 23"/>
    <property type="match status" value="1"/>
</dbReference>
<evidence type="ECO:0000256" key="4">
    <source>
        <dbReference type="ARBA" id="ARBA00022786"/>
    </source>
</evidence>
<evidence type="ECO:0000259" key="7">
    <source>
        <dbReference type="PROSITE" id="PS50127"/>
    </source>
</evidence>
<evidence type="ECO:0000256" key="2">
    <source>
        <dbReference type="ARBA" id="ARBA00022679"/>
    </source>
</evidence>
<evidence type="ECO:0000256" key="1">
    <source>
        <dbReference type="ARBA" id="ARBA00012486"/>
    </source>
</evidence>
<name>A0A835AXV5_9POAL</name>
<dbReference type="SUPFAM" id="SSF54495">
    <property type="entry name" value="UBC-like"/>
    <property type="match status" value="1"/>
</dbReference>
<feature type="domain" description="UBC core" evidence="7">
    <location>
        <begin position="240"/>
        <end position="405"/>
    </location>
</feature>
<organism evidence="8 9">
    <name type="scientific">Digitaria exilis</name>
    <dbReference type="NCBI Taxonomy" id="1010633"/>
    <lineage>
        <taxon>Eukaryota</taxon>
        <taxon>Viridiplantae</taxon>
        <taxon>Streptophyta</taxon>
        <taxon>Embryophyta</taxon>
        <taxon>Tracheophyta</taxon>
        <taxon>Spermatophyta</taxon>
        <taxon>Magnoliopsida</taxon>
        <taxon>Liliopsida</taxon>
        <taxon>Poales</taxon>
        <taxon>Poaceae</taxon>
        <taxon>PACMAD clade</taxon>
        <taxon>Panicoideae</taxon>
        <taxon>Panicodae</taxon>
        <taxon>Paniceae</taxon>
        <taxon>Anthephorinae</taxon>
        <taxon>Digitaria</taxon>
    </lineage>
</organism>